<dbReference type="AlphaFoldDB" id="A0A6G6WBQ9"/>
<evidence type="ECO:0000313" key="2">
    <source>
        <dbReference type="EMBL" id="QIG42649.1"/>
    </source>
</evidence>
<keyword evidence="3" id="KW-1185">Reference proteome</keyword>
<proteinExistence type="predicted"/>
<gene>
    <name evidence="2" type="ORF">G5V58_07535</name>
</gene>
<sequence>MKVLARVLIGLGAFLVVLGVLAVAYAPGVVKKTPLDVDTTTVYEGEAAKLDPATGAFDKKPAYAIRITKADSKKSSDDHVIMAETACAVFDTGGAQECVNGNDPDLITASIDVFAEDRKTALAVDDKNLPADAVPHEGLINKFPFDVQKKSYPFWDGDVGSAVDMEYQGVENLFGLKTYRFQYTVKDAPITIGEGITGTYDNVVTVNVDPKTGSIVKSGQDQQQYLDDGTPVADVQLTGTDASVKKAVDEAKDNGKSLFVLLTLVPLIGFIGGAICLIGGLVMVARERARGQRVADRDDDKVAV</sequence>
<organism evidence="2 3">
    <name type="scientific">Nocardioides anomalus</name>
    <dbReference type="NCBI Taxonomy" id="2712223"/>
    <lineage>
        <taxon>Bacteria</taxon>
        <taxon>Bacillati</taxon>
        <taxon>Actinomycetota</taxon>
        <taxon>Actinomycetes</taxon>
        <taxon>Propionibacteriales</taxon>
        <taxon>Nocardioidaceae</taxon>
        <taxon>Nocardioides</taxon>
    </lineage>
</organism>
<dbReference type="EMBL" id="CP049257">
    <property type="protein sequence ID" value="QIG42649.1"/>
    <property type="molecule type" value="Genomic_DNA"/>
</dbReference>
<protein>
    <submittedName>
        <fullName evidence="2">DUF3068 domain-containing protein</fullName>
    </submittedName>
</protein>
<dbReference type="InterPro" id="IPR021424">
    <property type="entry name" value="PorA"/>
</dbReference>
<reference evidence="2 3" key="1">
    <citation type="submission" date="2020-02" db="EMBL/GenBank/DDBJ databases">
        <title>Full genome sequence of Nocardioides sp. R-3366.</title>
        <authorList>
            <person name="Im W.-T."/>
        </authorList>
    </citation>
    <scope>NUCLEOTIDE SEQUENCE [LARGE SCALE GENOMIC DNA]</scope>
    <source>
        <strain evidence="2 3">R-3366</strain>
    </source>
</reference>
<name>A0A6G6WBQ9_9ACTN</name>
<dbReference type="RefSeq" id="WP_165230580.1">
    <property type="nucleotide sequence ID" value="NZ_CP049257.1"/>
</dbReference>
<dbReference type="Proteomes" id="UP000502996">
    <property type="component" value="Chromosome"/>
</dbReference>
<keyword evidence="1" id="KW-0812">Transmembrane</keyword>
<dbReference type="Pfam" id="PF11271">
    <property type="entry name" value="PorA"/>
    <property type="match status" value="1"/>
</dbReference>
<accession>A0A6G6WBQ9</accession>
<evidence type="ECO:0000313" key="3">
    <source>
        <dbReference type="Proteomes" id="UP000502996"/>
    </source>
</evidence>
<keyword evidence="1" id="KW-1133">Transmembrane helix</keyword>
<feature type="transmembrane region" description="Helical" evidence="1">
    <location>
        <begin position="258"/>
        <end position="284"/>
    </location>
</feature>
<keyword evidence="1" id="KW-0472">Membrane</keyword>
<evidence type="ECO:0000256" key="1">
    <source>
        <dbReference type="SAM" id="Phobius"/>
    </source>
</evidence>
<dbReference type="KEGG" id="nano:G5V58_07535"/>